<dbReference type="PANTHER" id="PTHR46200:SF1">
    <property type="entry name" value="GATOR COMPLEX PROTEIN WDR24"/>
    <property type="match status" value="1"/>
</dbReference>
<dbReference type="Proteomes" id="UP001168821">
    <property type="component" value="Unassembled WGS sequence"/>
</dbReference>
<evidence type="ECO:0000256" key="8">
    <source>
        <dbReference type="PROSITE-ProRule" id="PRU00221"/>
    </source>
</evidence>
<keyword evidence="6" id="KW-0862">Zinc</keyword>
<feature type="repeat" description="WD" evidence="8">
    <location>
        <begin position="99"/>
        <end position="141"/>
    </location>
</feature>
<dbReference type="EMBL" id="JALNTZ010000008">
    <property type="protein sequence ID" value="KAJ3642976.1"/>
    <property type="molecule type" value="Genomic_DNA"/>
</dbReference>
<dbReference type="InterPro" id="IPR001680">
    <property type="entry name" value="WD40_rpt"/>
</dbReference>
<evidence type="ECO:0000256" key="6">
    <source>
        <dbReference type="ARBA" id="ARBA00022833"/>
    </source>
</evidence>
<dbReference type="Pfam" id="PF00400">
    <property type="entry name" value="WD40"/>
    <property type="match status" value="3"/>
</dbReference>
<dbReference type="GO" id="GO:0005829">
    <property type="term" value="C:cytosol"/>
    <property type="evidence" value="ECO:0007669"/>
    <property type="project" value="TreeGrafter"/>
</dbReference>
<keyword evidence="4" id="KW-0677">Repeat</keyword>
<dbReference type="SMART" id="SM00320">
    <property type="entry name" value="WD40"/>
    <property type="match status" value="6"/>
</dbReference>
<dbReference type="GO" id="GO:0008270">
    <property type="term" value="F:zinc ion binding"/>
    <property type="evidence" value="ECO:0007669"/>
    <property type="project" value="UniProtKB-KW"/>
</dbReference>
<evidence type="ECO:0000313" key="9">
    <source>
        <dbReference type="EMBL" id="KAJ3642976.1"/>
    </source>
</evidence>
<dbReference type="GO" id="GO:0005774">
    <property type="term" value="C:vacuolar membrane"/>
    <property type="evidence" value="ECO:0007669"/>
    <property type="project" value="TreeGrafter"/>
</dbReference>
<gene>
    <name evidence="9" type="ORF">Zmor_025720</name>
</gene>
<dbReference type="PANTHER" id="PTHR46200">
    <property type="entry name" value="GATOR COMPLEX PROTEIN WDR24"/>
    <property type="match status" value="1"/>
</dbReference>
<dbReference type="InterPro" id="IPR037590">
    <property type="entry name" value="WDR24"/>
</dbReference>
<dbReference type="CDD" id="cd16693">
    <property type="entry name" value="mRING-H2-C3H3C2_WDR24"/>
    <property type="match status" value="1"/>
</dbReference>
<sequence length="769" mass="87367">MATFHVVQEGPVNALALNRDNTQVAIGGRNVFKVYTIEEDKFREVCNLRASKHLNLSFSCNDVSWSWTDDHYLATAATNGHVCVWNLTKMGKAMQEQDYQEHKRTVNKVNFHASEPNRLISGSQDGTMRYFDIRAKNAVAIFYSNTESVRDVQFSPHNPYTFAAVSENGSVQLWDVRRPDRYQQQFAAHSGPIFACDWHPESTWLATASRDKTIKVWDLTSKLTLEYTIHTIASIGHIKWRPQRRYHIASCALVVDCSINIWDVRRPYIPFAAFNEHKDIPSGVAWKEDPHTFLSSGRDCTLYQHSFNFASRPASKANPQGVSLNNKGEVLYAHKVNVNNAIVKAAVGIIRKTSTTQSPDQFHLASSLMHQFTESPRGEQSESEIFLGLANNYVLSGRSLSEMCEHNSAVAKQYGKDQVAVVWKIIKTMYGEEYLQNSTSTNREDVVSHNNLPLNNIMGGIEHTNENDQRSRGGDTPVAQFSDETENEDQVDHIAIYSNGFPTYLNFRTGLPKGDFSFGENEIDMEFDTMITDFQSGYRNYVTPQQDFVLPNEAFHLRHEIRNRTPPPDKFPNSNFPVMNDDSQTIPLEEQPQTLLTVSCLPKMPLYDSSSIVLDALKHHAILGDVQTAACVLIVLGDQRKTLNELDESTQEHWLLGYIELLSRYQLWNIATQIIKLSWIPSVEQLNQQSTRFNTNCSKCSKALQRIGWLCDRCHSSQYALCSVCHQVVKGLYAWCQGCSHGGHLAHMRQWFAINKMCPTGCRHLCEYK</sequence>
<keyword evidence="5" id="KW-0863">Zinc-finger</keyword>
<keyword evidence="10" id="KW-1185">Reference proteome</keyword>
<dbReference type="SUPFAM" id="SSF50978">
    <property type="entry name" value="WD40 repeat-like"/>
    <property type="match status" value="1"/>
</dbReference>
<reference evidence="9" key="1">
    <citation type="journal article" date="2023" name="G3 (Bethesda)">
        <title>Whole genome assemblies of Zophobas morio and Tenebrio molitor.</title>
        <authorList>
            <person name="Kaur S."/>
            <person name="Stinson S.A."/>
            <person name="diCenzo G.C."/>
        </authorList>
    </citation>
    <scope>NUCLEOTIDE SEQUENCE</scope>
    <source>
        <strain evidence="9">QUZm001</strain>
    </source>
</reference>
<evidence type="ECO:0000256" key="2">
    <source>
        <dbReference type="ARBA" id="ARBA00022574"/>
    </source>
</evidence>
<dbReference type="PROSITE" id="PS50294">
    <property type="entry name" value="WD_REPEATS_REGION"/>
    <property type="match status" value="1"/>
</dbReference>
<dbReference type="PROSITE" id="PS50082">
    <property type="entry name" value="WD_REPEATS_2"/>
    <property type="match status" value="3"/>
</dbReference>
<dbReference type="InterPro" id="IPR019775">
    <property type="entry name" value="WD40_repeat_CS"/>
</dbReference>
<keyword evidence="3" id="KW-0479">Metal-binding</keyword>
<feature type="repeat" description="WD" evidence="8">
    <location>
        <begin position="142"/>
        <end position="184"/>
    </location>
</feature>
<evidence type="ECO:0000256" key="4">
    <source>
        <dbReference type="ARBA" id="ARBA00022737"/>
    </source>
</evidence>
<comment type="caution">
    <text evidence="9">The sequence shown here is derived from an EMBL/GenBank/DDBJ whole genome shotgun (WGS) entry which is preliminary data.</text>
</comment>
<evidence type="ECO:0000256" key="3">
    <source>
        <dbReference type="ARBA" id="ARBA00022723"/>
    </source>
</evidence>
<keyword evidence="2 8" id="KW-0853">WD repeat</keyword>
<evidence type="ECO:0000256" key="1">
    <source>
        <dbReference type="ARBA" id="ARBA00008134"/>
    </source>
</evidence>
<dbReference type="GO" id="GO:0016239">
    <property type="term" value="P:positive regulation of macroautophagy"/>
    <property type="evidence" value="ECO:0007669"/>
    <property type="project" value="TreeGrafter"/>
</dbReference>
<dbReference type="GO" id="GO:1904263">
    <property type="term" value="P:positive regulation of TORC1 signaling"/>
    <property type="evidence" value="ECO:0007669"/>
    <property type="project" value="TreeGrafter"/>
</dbReference>
<evidence type="ECO:0000313" key="10">
    <source>
        <dbReference type="Proteomes" id="UP001168821"/>
    </source>
</evidence>
<dbReference type="InterPro" id="IPR015943">
    <property type="entry name" value="WD40/YVTN_repeat-like_dom_sf"/>
</dbReference>
<dbReference type="Gene3D" id="2.130.10.10">
    <property type="entry name" value="YVTN repeat-like/Quinoprotein amine dehydrogenase"/>
    <property type="match status" value="3"/>
</dbReference>
<dbReference type="InterPro" id="IPR036322">
    <property type="entry name" value="WD40_repeat_dom_sf"/>
</dbReference>
<dbReference type="GO" id="GO:0034198">
    <property type="term" value="P:cellular response to amino acid starvation"/>
    <property type="evidence" value="ECO:0007669"/>
    <property type="project" value="TreeGrafter"/>
</dbReference>
<organism evidence="9 10">
    <name type="scientific">Zophobas morio</name>
    <dbReference type="NCBI Taxonomy" id="2755281"/>
    <lineage>
        <taxon>Eukaryota</taxon>
        <taxon>Metazoa</taxon>
        <taxon>Ecdysozoa</taxon>
        <taxon>Arthropoda</taxon>
        <taxon>Hexapoda</taxon>
        <taxon>Insecta</taxon>
        <taxon>Pterygota</taxon>
        <taxon>Neoptera</taxon>
        <taxon>Endopterygota</taxon>
        <taxon>Coleoptera</taxon>
        <taxon>Polyphaga</taxon>
        <taxon>Cucujiformia</taxon>
        <taxon>Tenebrionidae</taxon>
        <taxon>Zophobas</taxon>
    </lineage>
</organism>
<name>A0AA38HSN7_9CUCU</name>
<feature type="repeat" description="WD" evidence="8">
    <location>
        <begin position="186"/>
        <end position="227"/>
    </location>
</feature>
<comment type="similarity">
    <text evidence="1">Belongs to the WD repeat WDR24 family.</text>
</comment>
<evidence type="ECO:0000256" key="7">
    <source>
        <dbReference type="ARBA" id="ARBA00040269"/>
    </source>
</evidence>
<accession>A0AA38HSN7</accession>
<evidence type="ECO:0000256" key="5">
    <source>
        <dbReference type="ARBA" id="ARBA00022771"/>
    </source>
</evidence>
<dbReference type="PROSITE" id="PS00678">
    <property type="entry name" value="WD_REPEATS_1"/>
    <property type="match status" value="1"/>
</dbReference>
<proteinExistence type="inferred from homology"/>
<dbReference type="AlphaFoldDB" id="A0AA38HSN7"/>
<protein>
    <recommendedName>
        <fullName evidence="7">GATOR2 complex protein WDR24</fullName>
    </recommendedName>
</protein>
<dbReference type="GO" id="GO:0061700">
    <property type="term" value="C:GATOR2 complex"/>
    <property type="evidence" value="ECO:0007669"/>
    <property type="project" value="TreeGrafter"/>
</dbReference>